<dbReference type="Proteomes" id="UP000180175">
    <property type="component" value="Chromosome"/>
</dbReference>
<reference evidence="4 6" key="1">
    <citation type="submission" date="2016-10" db="EMBL/GenBank/DDBJ databases">
        <title>Draft genome sequences of four alkaliphilic bacteria belonging to the Anaerobacillus genus.</title>
        <authorList>
            <person name="Bassil N.M."/>
            <person name="Lloyd J.R."/>
        </authorList>
    </citation>
    <scope>NUCLEOTIDE SEQUENCE [LARGE SCALE GENOMIC DNA]</scope>
    <source>
        <strain evidence="4 6">NB2006</strain>
    </source>
</reference>
<dbReference type="CDD" id="cd01949">
    <property type="entry name" value="GGDEF"/>
    <property type="match status" value="1"/>
</dbReference>
<dbReference type="InterPro" id="IPR035919">
    <property type="entry name" value="EAL_sf"/>
</dbReference>
<dbReference type="Pfam" id="PF00990">
    <property type="entry name" value="GGDEF"/>
    <property type="match status" value="1"/>
</dbReference>
<reference evidence="5 6" key="3">
    <citation type="journal article" date="2019" name="Int. J. Syst. Evol. Microbiol.">
        <title>Anaerobacillus isosaccharinicus sp. nov., an alkaliphilic bacterium which degrades isosaccharinic acid.</title>
        <authorList>
            <person name="Bassil N.M."/>
            <person name="Lloyd J.R."/>
        </authorList>
    </citation>
    <scope>NUCLEOTIDE SEQUENCE [LARGE SCALE GENOMIC DNA]</scope>
    <source>
        <strain evidence="5 6">NB2006</strain>
    </source>
</reference>
<dbReference type="AlphaFoldDB" id="A0A1S2MD27"/>
<protein>
    <submittedName>
        <fullName evidence="5">EAL domain-containing protein</fullName>
    </submittedName>
</protein>
<dbReference type="Gene3D" id="3.20.20.450">
    <property type="entry name" value="EAL domain"/>
    <property type="match status" value="1"/>
</dbReference>
<dbReference type="Pfam" id="PF00563">
    <property type="entry name" value="EAL"/>
    <property type="match status" value="1"/>
</dbReference>
<dbReference type="InterPro" id="IPR000700">
    <property type="entry name" value="PAS-assoc_C"/>
</dbReference>
<dbReference type="PROSITE" id="PS50883">
    <property type="entry name" value="EAL"/>
    <property type="match status" value="1"/>
</dbReference>
<dbReference type="InterPro" id="IPR052155">
    <property type="entry name" value="Biofilm_reg_signaling"/>
</dbReference>
<dbReference type="SMART" id="SM00267">
    <property type="entry name" value="GGDEF"/>
    <property type="match status" value="1"/>
</dbReference>
<dbReference type="InterPro" id="IPR035965">
    <property type="entry name" value="PAS-like_dom_sf"/>
</dbReference>
<dbReference type="EMBL" id="CP063356">
    <property type="protein sequence ID" value="QOY34057.1"/>
    <property type="molecule type" value="Genomic_DNA"/>
</dbReference>
<feature type="domain" description="GGDEF" evidence="3">
    <location>
        <begin position="193"/>
        <end position="326"/>
    </location>
</feature>
<dbReference type="Gene3D" id="3.30.450.20">
    <property type="entry name" value="PAS domain"/>
    <property type="match status" value="1"/>
</dbReference>
<organism evidence="4 6">
    <name type="scientific">Anaerobacillus isosaccharinicus</name>
    <dbReference type="NCBI Taxonomy" id="1532552"/>
    <lineage>
        <taxon>Bacteria</taxon>
        <taxon>Bacillati</taxon>
        <taxon>Bacillota</taxon>
        <taxon>Bacilli</taxon>
        <taxon>Bacillales</taxon>
        <taxon>Bacillaceae</taxon>
        <taxon>Anaerobacillus</taxon>
    </lineage>
</organism>
<dbReference type="EMBL" id="LQXD01000036">
    <property type="protein sequence ID" value="OIJ22641.1"/>
    <property type="molecule type" value="Genomic_DNA"/>
</dbReference>
<reference evidence="5" key="4">
    <citation type="submission" date="2020-10" db="EMBL/GenBank/DDBJ databases">
        <authorList>
            <person name="Bassil N.M."/>
            <person name="Lloyd J.R."/>
        </authorList>
    </citation>
    <scope>NUCLEOTIDE SEQUENCE</scope>
    <source>
        <strain evidence="5">NB2006</strain>
    </source>
</reference>
<dbReference type="CDD" id="cd01948">
    <property type="entry name" value="EAL"/>
    <property type="match status" value="1"/>
</dbReference>
<accession>A0A1S2MD27</accession>
<evidence type="ECO:0000259" key="3">
    <source>
        <dbReference type="PROSITE" id="PS50887"/>
    </source>
</evidence>
<gene>
    <name evidence="5" type="ORF">AWH56_015040</name>
    <name evidence="4" type="ORF">AWH56_05105</name>
</gene>
<dbReference type="SUPFAM" id="SSF55073">
    <property type="entry name" value="Nucleotide cyclase"/>
    <property type="match status" value="1"/>
</dbReference>
<dbReference type="SUPFAM" id="SSF55785">
    <property type="entry name" value="PYP-like sensor domain (PAS domain)"/>
    <property type="match status" value="1"/>
</dbReference>
<dbReference type="PROSITE" id="PS50113">
    <property type="entry name" value="PAC"/>
    <property type="match status" value="1"/>
</dbReference>
<dbReference type="PROSITE" id="PS50887">
    <property type="entry name" value="GGDEF"/>
    <property type="match status" value="1"/>
</dbReference>
<dbReference type="InterPro" id="IPR043128">
    <property type="entry name" value="Rev_trsase/Diguanyl_cyclase"/>
</dbReference>
<feature type="domain" description="PAC" evidence="1">
    <location>
        <begin position="109"/>
        <end position="161"/>
    </location>
</feature>
<dbReference type="KEGG" id="aia:AWH56_015040"/>
<keyword evidence="6" id="KW-1185">Reference proteome</keyword>
<name>A0A1S2MD27_9BACI</name>
<dbReference type="PANTHER" id="PTHR44757:SF2">
    <property type="entry name" value="BIOFILM ARCHITECTURE MAINTENANCE PROTEIN MBAA"/>
    <property type="match status" value="1"/>
</dbReference>
<dbReference type="Gene3D" id="3.30.70.270">
    <property type="match status" value="1"/>
</dbReference>
<dbReference type="InterPro" id="IPR029787">
    <property type="entry name" value="Nucleotide_cyclase"/>
</dbReference>
<feature type="domain" description="EAL" evidence="2">
    <location>
        <begin position="335"/>
        <end position="589"/>
    </location>
</feature>
<dbReference type="OrthoDB" id="9759607at2"/>
<proteinExistence type="predicted"/>
<dbReference type="SMART" id="SM00052">
    <property type="entry name" value="EAL"/>
    <property type="match status" value="1"/>
</dbReference>
<dbReference type="InterPro" id="IPR000160">
    <property type="entry name" value="GGDEF_dom"/>
</dbReference>
<evidence type="ECO:0000313" key="6">
    <source>
        <dbReference type="Proteomes" id="UP000180175"/>
    </source>
</evidence>
<evidence type="ECO:0000259" key="2">
    <source>
        <dbReference type="PROSITE" id="PS50883"/>
    </source>
</evidence>
<evidence type="ECO:0000313" key="4">
    <source>
        <dbReference type="EMBL" id="OIJ22641.1"/>
    </source>
</evidence>
<dbReference type="SUPFAM" id="SSF141868">
    <property type="entry name" value="EAL domain-like"/>
    <property type="match status" value="1"/>
</dbReference>
<evidence type="ECO:0000313" key="5">
    <source>
        <dbReference type="EMBL" id="QOY34057.1"/>
    </source>
</evidence>
<dbReference type="NCBIfam" id="TIGR00254">
    <property type="entry name" value="GGDEF"/>
    <property type="match status" value="1"/>
</dbReference>
<dbReference type="PANTHER" id="PTHR44757">
    <property type="entry name" value="DIGUANYLATE CYCLASE DGCP"/>
    <property type="match status" value="1"/>
</dbReference>
<reference evidence="5 6" key="2">
    <citation type="journal article" date="2017" name="Genome Announc.">
        <title>Draft Genome Sequences of Four Alkaliphilic Bacteria Belonging to the Anaerobacillus Genus.</title>
        <authorList>
            <person name="Bassil N.M."/>
            <person name="Lloyd J.R."/>
        </authorList>
    </citation>
    <scope>NUCLEOTIDE SEQUENCE [LARGE SCALE GENOMIC DNA]</scope>
    <source>
        <strain evidence="5 6">NB2006</strain>
    </source>
</reference>
<dbReference type="InterPro" id="IPR001633">
    <property type="entry name" value="EAL_dom"/>
</dbReference>
<evidence type="ECO:0000259" key="1">
    <source>
        <dbReference type="PROSITE" id="PS50113"/>
    </source>
</evidence>
<dbReference type="RefSeq" id="WP_071316100.1">
    <property type="nucleotide sequence ID" value="NZ_CP063356.2"/>
</dbReference>
<sequence length="598" mass="69135">MKNETHNQHEHVEPSNLLCNLNDFFQQFGVGNCPDGALKLKQIIDRFCYILGQSVNIFITEPNGKIIYSKDQSILVEKLIDEGYLTDGLLNIKWENSGKRPQVIEKMVASEEIELSTRDGKAYFYRSYTSPIFKDEEEISHFIIIYQDITNVKEAEIKLKRMYNCDQLTQLPNRHCFEEDILLQLESYKMSQNKFAIFFLDLDRFKFFNDSLGHTVGDDLIVSISDKLVKLETDSIALYRFGGDEFTFIQKNITSDKQIHDFAAKIIDLFKKPFRVHENDLMITSSIGISTYPDSSTSFKELIECADTAMHYAKERGKGTYQIFSENMNTSYSEKLKVEAQLRIALEKREFFLNYQPQIDLKSKTIIGVEALIRWINPELGFVPPNEFIPLAEDTGLIDQIGEWVLFTACQQIKKWQDEKGLFIRVGINISPKQFQRPDFVSKVERVLAETGLEAKYVDLEITENGLMQNRYDCLNTLERLKELGLKISIDDFGTGYSSLSYLKRFPIDTLKIDQSFVRDLMNDHNDQAIVTSIINLAHNMKLNVIAEGVETVEIVNFLNEHHCDEMQGFLYSKPLPSSEFEVFLTKLKQHETKLILK</sequence>
<dbReference type="FunFam" id="3.20.20.450:FF:000001">
    <property type="entry name" value="Cyclic di-GMP phosphodiesterase yahA"/>
    <property type="match status" value="1"/>
</dbReference>